<dbReference type="InterPro" id="IPR023065">
    <property type="entry name" value="Uncharacterised_ApaG"/>
</dbReference>
<dbReference type="NCBIfam" id="NF003967">
    <property type="entry name" value="PRK05461.1"/>
    <property type="match status" value="1"/>
</dbReference>
<dbReference type="SUPFAM" id="SSF110069">
    <property type="entry name" value="ApaG-like"/>
    <property type="match status" value="1"/>
</dbReference>
<protein>
    <recommendedName>
        <fullName evidence="1 2">Protein ApaG</fullName>
    </recommendedName>
</protein>
<sequence length="130" mass="14128">MYAQSTNGITVTARPIYLEEQSSPGEHRYVWAYQIRIENGSDDTVQLLTRHWQITDANGRVQEVRGDGVVGEQPILEPGQTFEYTSGCPLSTPSGFMVGSYGMMAADGGIFDVAIPAFSLDSPHATLSVN</sequence>
<feature type="domain" description="ApaG" evidence="3">
    <location>
        <begin position="3"/>
        <end position="127"/>
    </location>
</feature>
<evidence type="ECO:0000313" key="5">
    <source>
        <dbReference type="Proteomes" id="UP001595528"/>
    </source>
</evidence>
<comment type="caution">
    <text evidence="4">The sequence shown here is derived from an EMBL/GenBank/DDBJ whole genome shotgun (WGS) entry which is preliminary data.</text>
</comment>
<proteinExistence type="inferred from homology"/>
<keyword evidence="5" id="KW-1185">Reference proteome</keyword>
<gene>
    <name evidence="2 4" type="primary">apaG</name>
    <name evidence="4" type="ORF">ACFOGJ_24650</name>
</gene>
<evidence type="ECO:0000313" key="4">
    <source>
        <dbReference type="EMBL" id="MFC3230461.1"/>
    </source>
</evidence>
<name>A0ABV7L746_9PROT</name>
<organism evidence="4 5">
    <name type="scientific">Marinibaculum pumilum</name>
    <dbReference type="NCBI Taxonomy" id="1766165"/>
    <lineage>
        <taxon>Bacteria</taxon>
        <taxon>Pseudomonadati</taxon>
        <taxon>Pseudomonadota</taxon>
        <taxon>Alphaproteobacteria</taxon>
        <taxon>Rhodospirillales</taxon>
        <taxon>Rhodospirillaceae</taxon>
        <taxon>Marinibaculum</taxon>
    </lineage>
</organism>
<dbReference type="Pfam" id="PF04379">
    <property type="entry name" value="DUF525"/>
    <property type="match status" value="1"/>
</dbReference>
<dbReference type="PANTHER" id="PTHR14289">
    <property type="entry name" value="F-BOX ONLY PROTEIN 3"/>
    <property type="match status" value="1"/>
</dbReference>
<evidence type="ECO:0000256" key="2">
    <source>
        <dbReference type="HAMAP-Rule" id="MF_00791"/>
    </source>
</evidence>
<accession>A0ABV7L746</accession>
<dbReference type="PROSITE" id="PS51087">
    <property type="entry name" value="APAG"/>
    <property type="match status" value="1"/>
</dbReference>
<dbReference type="EMBL" id="JBHRTR010000046">
    <property type="protein sequence ID" value="MFC3230461.1"/>
    <property type="molecule type" value="Genomic_DNA"/>
</dbReference>
<dbReference type="RefSeq" id="WP_379905650.1">
    <property type="nucleotide sequence ID" value="NZ_JBHRTR010000046.1"/>
</dbReference>
<dbReference type="Gene3D" id="2.60.40.1470">
    <property type="entry name" value="ApaG domain"/>
    <property type="match status" value="1"/>
</dbReference>
<dbReference type="InterPro" id="IPR007474">
    <property type="entry name" value="ApaG_domain"/>
</dbReference>
<dbReference type="PANTHER" id="PTHR14289:SF16">
    <property type="entry name" value="POLYMERASE DELTA-INTERACTING PROTEIN 2"/>
    <property type="match status" value="1"/>
</dbReference>
<evidence type="ECO:0000259" key="3">
    <source>
        <dbReference type="PROSITE" id="PS51087"/>
    </source>
</evidence>
<reference evidence="5" key="1">
    <citation type="journal article" date="2019" name="Int. J. Syst. Evol. Microbiol.">
        <title>The Global Catalogue of Microorganisms (GCM) 10K type strain sequencing project: providing services to taxonomists for standard genome sequencing and annotation.</title>
        <authorList>
            <consortium name="The Broad Institute Genomics Platform"/>
            <consortium name="The Broad Institute Genome Sequencing Center for Infectious Disease"/>
            <person name="Wu L."/>
            <person name="Ma J."/>
        </authorList>
    </citation>
    <scope>NUCLEOTIDE SEQUENCE [LARGE SCALE GENOMIC DNA]</scope>
    <source>
        <strain evidence="5">KCTC 42964</strain>
    </source>
</reference>
<dbReference type="Proteomes" id="UP001595528">
    <property type="component" value="Unassembled WGS sequence"/>
</dbReference>
<evidence type="ECO:0000256" key="1">
    <source>
        <dbReference type="ARBA" id="ARBA00017693"/>
    </source>
</evidence>
<dbReference type="HAMAP" id="MF_00791">
    <property type="entry name" value="ApaG"/>
    <property type="match status" value="1"/>
</dbReference>
<dbReference type="InterPro" id="IPR036767">
    <property type="entry name" value="ApaG_sf"/>
</dbReference>